<dbReference type="GO" id="GO:0005524">
    <property type="term" value="F:ATP binding"/>
    <property type="evidence" value="ECO:0007669"/>
    <property type="project" value="UniProtKB-KW"/>
</dbReference>
<comment type="subunit">
    <text evidence="1">Heterotrimer of A, B and C subunits.</text>
</comment>
<dbReference type="GO" id="GO:0050567">
    <property type="term" value="F:glutaminyl-tRNA synthase (glutamine-hydrolyzing) activity"/>
    <property type="evidence" value="ECO:0007669"/>
    <property type="project" value="UniProtKB-UniRule"/>
</dbReference>
<dbReference type="EMBL" id="CAJNOB010000013">
    <property type="protein sequence ID" value="CAF0697016.1"/>
    <property type="molecule type" value="Genomic_DNA"/>
</dbReference>
<keyword evidence="1 2" id="KW-0436">Ligase</keyword>
<protein>
    <recommendedName>
        <fullName evidence="1">Aspartyl/glutamyl-tRNA(Asn/Gln) amidotransferase subunit C</fullName>
        <shortName evidence="1">Asp/Glu-ADT subunit C</shortName>
        <ecNumber evidence="1">6.3.5.-</ecNumber>
    </recommendedName>
</protein>
<dbReference type="GO" id="GO:0070681">
    <property type="term" value="P:glutaminyl-tRNAGln biosynthesis via transamidation"/>
    <property type="evidence" value="ECO:0007669"/>
    <property type="project" value="TreeGrafter"/>
</dbReference>
<keyword evidence="1" id="KW-0547">Nucleotide-binding</keyword>
<dbReference type="NCBIfam" id="TIGR00135">
    <property type="entry name" value="gatC"/>
    <property type="match status" value="1"/>
</dbReference>
<dbReference type="PANTHER" id="PTHR15004:SF0">
    <property type="entry name" value="GLUTAMYL-TRNA(GLN) AMIDOTRANSFERASE SUBUNIT C, MITOCHONDRIAL"/>
    <property type="match status" value="1"/>
</dbReference>
<comment type="catalytic activity">
    <reaction evidence="1">
        <text>L-glutamyl-tRNA(Gln) + L-glutamine + ATP + H2O = L-glutaminyl-tRNA(Gln) + L-glutamate + ADP + phosphate + H(+)</text>
        <dbReference type="Rhea" id="RHEA:17521"/>
        <dbReference type="Rhea" id="RHEA-COMP:9681"/>
        <dbReference type="Rhea" id="RHEA-COMP:9684"/>
        <dbReference type="ChEBI" id="CHEBI:15377"/>
        <dbReference type="ChEBI" id="CHEBI:15378"/>
        <dbReference type="ChEBI" id="CHEBI:29985"/>
        <dbReference type="ChEBI" id="CHEBI:30616"/>
        <dbReference type="ChEBI" id="CHEBI:43474"/>
        <dbReference type="ChEBI" id="CHEBI:58359"/>
        <dbReference type="ChEBI" id="CHEBI:78520"/>
        <dbReference type="ChEBI" id="CHEBI:78521"/>
        <dbReference type="ChEBI" id="CHEBI:456216"/>
    </reaction>
</comment>
<dbReference type="Pfam" id="PF02686">
    <property type="entry name" value="GatC"/>
    <property type="match status" value="1"/>
</dbReference>
<comment type="caution">
    <text evidence="2">The sequence shown here is derived from an EMBL/GenBank/DDBJ whole genome shotgun (WGS) entry which is preliminary data.</text>
</comment>
<gene>
    <name evidence="1 2" type="primary">gatC</name>
    <name evidence="2" type="ORF">MPNT_200029</name>
</gene>
<evidence type="ECO:0000313" key="3">
    <source>
        <dbReference type="Proteomes" id="UP000663859"/>
    </source>
</evidence>
<dbReference type="RefSeq" id="WP_214096315.1">
    <property type="nucleotide sequence ID" value="NZ_CAJNOB010000013.1"/>
</dbReference>
<reference evidence="2" key="1">
    <citation type="submission" date="2021-02" db="EMBL/GenBank/DDBJ databases">
        <authorList>
            <person name="Cremers G."/>
            <person name="Picone N."/>
        </authorList>
    </citation>
    <scope>NUCLEOTIDE SEQUENCE</scope>
    <source>
        <strain evidence="2">PQ17</strain>
    </source>
</reference>
<organism evidence="2 3">
    <name type="scientific">Candidatus Methylacidithermus pantelleriae</name>
    <dbReference type="NCBI Taxonomy" id="2744239"/>
    <lineage>
        <taxon>Bacteria</taxon>
        <taxon>Pseudomonadati</taxon>
        <taxon>Verrucomicrobiota</taxon>
        <taxon>Methylacidiphilae</taxon>
        <taxon>Methylacidiphilales</taxon>
        <taxon>Methylacidiphilaceae</taxon>
        <taxon>Candidatus Methylacidithermus</taxon>
    </lineage>
</organism>
<comment type="similarity">
    <text evidence="1">Belongs to the GatC family.</text>
</comment>
<dbReference type="Proteomes" id="UP000663859">
    <property type="component" value="Unassembled WGS sequence"/>
</dbReference>
<comment type="catalytic activity">
    <reaction evidence="1">
        <text>L-aspartyl-tRNA(Asn) + L-glutamine + ATP + H2O = L-asparaginyl-tRNA(Asn) + L-glutamate + ADP + phosphate + 2 H(+)</text>
        <dbReference type="Rhea" id="RHEA:14513"/>
        <dbReference type="Rhea" id="RHEA-COMP:9674"/>
        <dbReference type="Rhea" id="RHEA-COMP:9677"/>
        <dbReference type="ChEBI" id="CHEBI:15377"/>
        <dbReference type="ChEBI" id="CHEBI:15378"/>
        <dbReference type="ChEBI" id="CHEBI:29985"/>
        <dbReference type="ChEBI" id="CHEBI:30616"/>
        <dbReference type="ChEBI" id="CHEBI:43474"/>
        <dbReference type="ChEBI" id="CHEBI:58359"/>
        <dbReference type="ChEBI" id="CHEBI:78515"/>
        <dbReference type="ChEBI" id="CHEBI:78516"/>
        <dbReference type="ChEBI" id="CHEBI:456216"/>
    </reaction>
</comment>
<dbReference type="Gene3D" id="1.10.20.60">
    <property type="entry name" value="Glu-tRNAGln amidotransferase C subunit, N-terminal domain"/>
    <property type="match status" value="1"/>
</dbReference>
<keyword evidence="1" id="KW-0648">Protein biosynthesis</keyword>
<dbReference type="SUPFAM" id="SSF141000">
    <property type="entry name" value="Glu-tRNAGln amidotransferase C subunit"/>
    <property type="match status" value="1"/>
</dbReference>
<accession>A0A8J2FW32</accession>
<proteinExistence type="inferred from homology"/>
<evidence type="ECO:0000313" key="2">
    <source>
        <dbReference type="EMBL" id="CAF0697016.1"/>
    </source>
</evidence>
<name>A0A8J2FW32_9BACT</name>
<dbReference type="PANTHER" id="PTHR15004">
    <property type="entry name" value="GLUTAMYL-TRNA(GLN) AMIDOTRANSFERASE SUBUNIT C, MITOCHONDRIAL"/>
    <property type="match status" value="1"/>
</dbReference>
<dbReference type="GO" id="GO:0006450">
    <property type="term" value="P:regulation of translational fidelity"/>
    <property type="evidence" value="ECO:0007669"/>
    <property type="project" value="InterPro"/>
</dbReference>
<dbReference type="AlphaFoldDB" id="A0A8J2FW32"/>
<keyword evidence="3" id="KW-1185">Reference proteome</keyword>
<dbReference type="HAMAP" id="MF_00122">
    <property type="entry name" value="GatC"/>
    <property type="match status" value="1"/>
</dbReference>
<dbReference type="GO" id="GO:0006412">
    <property type="term" value="P:translation"/>
    <property type="evidence" value="ECO:0007669"/>
    <property type="project" value="UniProtKB-UniRule"/>
</dbReference>
<evidence type="ECO:0000256" key="1">
    <source>
        <dbReference type="HAMAP-Rule" id="MF_00122"/>
    </source>
</evidence>
<sequence>MAAVEIDVAYVAELARLRLTPEETQAFQRQLGDVLAYVAKLRELDVSGVSLEGEEESCENRLRADIPRPGLGQDVALANSPQRIKDFFIVPKIVE</sequence>
<dbReference type="InterPro" id="IPR036113">
    <property type="entry name" value="Asp/Glu-ADT_sf_sub_c"/>
</dbReference>
<keyword evidence="1" id="KW-0067">ATP-binding</keyword>
<dbReference type="EC" id="6.3.5.-" evidence="1"/>
<dbReference type="InterPro" id="IPR003837">
    <property type="entry name" value="GatC"/>
</dbReference>
<comment type="function">
    <text evidence="1">Allows the formation of correctly charged Asn-tRNA(Asn) or Gln-tRNA(Gln) through the transamidation of misacylated Asp-tRNA(Asn) or Glu-tRNA(Gln) in organisms which lack either or both of asparaginyl-tRNA or glutaminyl-tRNA synthetases. The reaction takes place in the presence of glutamine and ATP through an activated phospho-Asp-tRNA(Asn) or phospho-Glu-tRNA(Gln).</text>
</comment>